<dbReference type="PANTHER" id="PTHR11010">
    <property type="entry name" value="PROTEASE S28 PRO-X CARBOXYPEPTIDASE-RELATED"/>
    <property type="match status" value="1"/>
</dbReference>
<feature type="signal peptide" evidence="18">
    <location>
        <begin position="1"/>
        <end position="16"/>
    </location>
</feature>
<dbReference type="InterPro" id="IPR042269">
    <property type="entry name" value="Ser_carbopepase_S28_SKS"/>
</dbReference>
<evidence type="ECO:0000256" key="11">
    <source>
        <dbReference type="ARBA" id="ARBA00023228"/>
    </source>
</evidence>
<dbReference type="InterPro" id="IPR008758">
    <property type="entry name" value="Peptidase_S28"/>
</dbReference>
<dbReference type="GO" id="GO:0006508">
    <property type="term" value="P:proteolysis"/>
    <property type="evidence" value="ECO:0007669"/>
    <property type="project" value="UniProtKB-KW"/>
</dbReference>
<reference evidence="19" key="1">
    <citation type="submission" date="2022-01" db="EMBL/GenBank/DDBJ databases">
        <authorList>
            <person name="King R."/>
        </authorList>
    </citation>
    <scope>NUCLEOTIDE SEQUENCE</scope>
</reference>
<dbReference type="GO" id="GO:0004185">
    <property type="term" value="F:serine-type carboxypeptidase activity"/>
    <property type="evidence" value="ECO:0007669"/>
    <property type="project" value="UniProtKB-EC"/>
</dbReference>
<evidence type="ECO:0000256" key="10">
    <source>
        <dbReference type="ARBA" id="ARBA00023180"/>
    </source>
</evidence>
<protein>
    <recommendedName>
        <fullName evidence="15">Lysosomal Pro-X carboxypeptidase</fullName>
        <ecNumber evidence="14">3.4.16.2</ecNumber>
    </recommendedName>
    <alternativeName>
        <fullName evidence="17">Proline carboxypeptidase</fullName>
    </alternativeName>
    <alternativeName>
        <fullName evidence="16">Prolylcarboxypeptidase</fullName>
    </alternativeName>
</protein>
<dbReference type="EC" id="3.4.16.2" evidence="14"/>
<comment type="catalytic activity">
    <reaction evidence="12">
        <text>Cleavage of a -Pro-|-Xaa bond to release a C-terminal amino acid.</text>
        <dbReference type="EC" id="3.4.16.2"/>
    </reaction>
</comment>
<dbReference type="Gene3D" id="3.40.50.1820">
    <property type="entry name" value="alpha/beta hydrolase"/>
    <property type="match status" value="1"/>
</dbReference>
<keyword evidence="4" id="KW-0121">Carboxypeptidase</keyword>
<evidence type="ECO:0000256" key="13">
    <source>
        <dbReference type="ARBA" id="ARBA00059701"/>
    </source>
</evidence>
<evidence type="ECO:0000256" key="18">
    <source>
        <dbReference type="SAM" id="SignalP"/>
    </source>
</evidence>
<sequence>MFFLLFILILISHAIAITKYEESYLEVPIDHFSLSKTNDTFKLRYLLVEQFHIKGGPIFLYCGNEADIKVFYDNSGFLLDIAPTFNALVVFVEHRYYGQSMPFGPKSLNSAEGLRYLTVEQALADFACVIDSLIKKYFSTMITNISYPIVAFGGSYGGMLAAWLRIKYPHLILGAVASSAPLLQLNNLKLCENFYHIVTQSYRNENCSQAIKASWEAIRNITKTHEGKKNVGHIFKLCKTLGNEDDVGKFIDSLEEIYVNLAMLNYPYATSFLAPLPGNPVKSFCDKLKSYGTIQTPLALLQAISSALEIATNYSGTTKCNNIEITNNEPTDFAWGFQACFELIIPMCSTKEDIFEPISWDYEKFTKECIKKYGVVPYSPNKLFLEFGGATMLKYSSNIVFSNGLLDPWSSGGVLANISDSVVAVLIPEAAHHYDLRGANPVDSKYVLDARKFHVAQIRKWLNIS</sequence>
<comment type="similarity">
    <text evidence="2">Belongs to the peptidase S28 family.</text>
</comment>
<evidence type="ECO:0000256" key="8">
    <source>
        <dbReference type="ARBA" id="ARBA00023145"/>
    </source>
</evidence>
<evidence type="ECO:0000256" key="17">
    <source>
        <dbReference type="ARBA" id="ARBA00076608"/>
    </source>
</evidence>
<proteinExistence type="inferred from homology"/>
<evidence type="ECO:0000313" key="20">
    <source>
        <dbReference type="Proteomes" id="UP001152799"/>
    </source>
</evidence>
<comment type="function">
    <text evidence="13">Cleaves C-terminal amino acids linked to proline in peptides such as angiotensin II, III and des-Arg9-bradykinin. This cleavage occurs at acidic pH, but enzymatic activity is retained with some substrates at neutral pH.</text>
</comment>
<organism evidence="19 20">
    <name type="scientific">Ceutorhynchus assimilis</name>
    <name type="common">cabbage seed weevil</name>
    <dbReference type="NCBI Taxonomy" id="467358"/>
    <lineage>
        <taxon>Eukaryota</taxon>
        <taxon>Metazoa</taxon>
        <taxon>Ecdysozoa</taxon>
        <taxon>Arthropoda</taxon>
        <taxon>Hexapoda</taxon>
        <taxon>Insecta</taxon>
        <taxon>Pterygota</taxon>
        <taxon>Neoptera</taxon>
        <taxon>Endopterygota</taxon>
        <taxon>Coleoptera</taxon>
        <taxon>Polyphaga</taxon>
        <taxon>Cucujiformia</taxon>
        <taxon>Curculionidae</taxon>
        <taxon>Ceutorhynchinae</taxon>
        <taxon>Ceutorhynchus</taxon>
    </lineage>
</organism>
<dbReference type="GO" id="GO:0008239">
    <property type="term" value="F:dipeptidyl-peptidase activity"/>
    <property type="evidence" value="ECO:0007669"/>
    <property type="project" value="TreeGrafter"/>
</dbReference>
<dbReference type="EMBL" id="OU892281">
    <property type="protein sequence ID" value="CAG9768709.1"/>
    <property type="molecule type" value="Genomic_DNA"/>
</dbReference>
<keyword evidence="7" id="KW-0378">Hydrolase</keyword>
<keyword evidence="10" id="KW-0325">Glycoprotein</keyword>
<evidence type="ECO:0000256" key="4">
    <source>
        <dbReference type="ARBA" id="ARBA00022645"/>
    </source>
</evidence>
<dbReference type="InterPro" id="IPR029058">
    <property type="entry name" value="AB_hydrolase_fold"/>
</dbReference>
<dbReference type="Proteomes" id="UP001152799">
    <property type="component" value="Chromosome 5"/>
</dbReference>
<keyword evidence="8" id="KW-0865">Zymogen</keyword>
<dbReference type="SUPFAM" id="SSF53474">
    <property type="entry name" value="alpha/beta-Hydrolases"/>
    <property type="match status" value="1"/>
</dbReference>
<keyword evidence="20" id="KW-1185">Reference proteome</keyword>
<gene>
    <name evidence="19" type="ORF">CEUTPL_LOCUS9233</name>
</gene>
<evidence type="ECO:0000256" key="3">
    <source>
        <dbReference type="ARBA" id="ARBA00011738"/>
    </source>
</evidence>
<keyword evidence="11" id="KW-0458">Lysosome</keyword>
<keyword evidence="9" id="KW-1015">Disulfide bond</keyword>
<accession>A0A9N9QQN9</accession>
<dbReference type="Gene3D" id="1.20.120.980">
    <property type="entry name" value="Serine carboxypeptidase S28, SKS domain"/>
    <property type="match status" value="1"/>
</dbReference>
<evidence type="ECO:0000256" key="2">
    <source>
        <dbReference type="ARBA" id="ARBA00011079"/>
    </source>
</evidence>
<evidence type="ECO:0000256" key="15">
    <source>
        <dbReference type="ARBA" id="ARBA00073691"/>
    </source>
</evidence>
<comment type="subcellular location">
    <subcellularLocation>
        <location evidence="1">Lysosome</location>
    </subcellularLocation>
</comment>
<evidence type="ECO:0000256" key="14">
    <source>
        <dbReference type="ARBA" id="ARBA00066456"/>
    </source>
</evidence>
<evidence type="ECO:0000256" key="16">
    <source>
        <dbReference type="ARBA" id="ARBA00076475"/>
    </source>
</evidence>
<evidence type="ECO:0000256" key="6">
    <source>
        <dbReference type="ARBA" id="ARBA00022729"/>
    </source>
</evidence>
<keyword evidence="5" id="KW-0645">Protease</keyword>
<evidence type="ECO:0000256" key="7">
    <source>
        <dbReference type="ARBA" id="ARBA00022801"/>
    </source>
</evidence>
<dbReference type="AlphaFoldDB" id="A0A9N9QQN9"/>
<evidence type="ECO:0000256" key="12">
    <source>
        <dbReference type="ARBA" id="ARBA00052013"/>
    </source>
</evidence>
<keyword evidence="6 18" id="KW-0732">Signal</keyword>
<evidence type="ECO:0000256" key="9">
    <source>
        <dbReference type="ARBA" id="ARBA00023157"/>
    </source>
</evidence>
<dbReference type="OrthoDB" id="2130629at2759"/>
<evidence type="ECO:0000313" key="19">
    <source>
        <dbReference type="EMBL" id="CAG9768709.1"/>
    </source>
</evidence>
<dbReference type="FunFam" id="1.20.120.980:FF:000002">
    <property type="entry name" value="lysosomal Pro-X carboxypeptidase"/>
    <property type="match status" value="1"/>
</dbReference>
<evidence type="ECO:0000256" key="5">
    <source>
        <dbReference type="ARBA" id="ARBA00022670"/>
    </source>
</evidence>
<feature type="chain" id="PRO_5040240680" description="Lysosomal Pro-X carboxypeptidase" evidence="18">
    <location>
        <begin position="17"/>
        <end position="465"/>
    </location>
</feature>
<dbReference type="PANTHER" id="PTHR11010:SF38">
    <property type="entry name" value="LYSOSOMAL PRO-X CARBOXYPEPTIDASE"/>
    <property type="match status" value="1"/>
</dbReference>
<comment type="subunit">
    <text evidence="3">Homodimer.</text>
</comment>
<dbReference type="GO" id="GO:0005764">
    <property type="term" value="C:lysosome"/>
    <property type="evidence" value="ECO:0007669"/>
    <property type="project" value="UniProtKB-SubCell"/>
</dbReference>
<dbReference type="Pfam" id="PF05577">
    <property type="entry name" value="Peptidase_S28"/>
    <property type="match status" value="1"/>
</dbReference>
<name>A0A9N9QQN9_9CUCU</name>
<evidence type="ECO:0000256" key="1">
    <source>
        <dbReference type="ARBA" id="ARBA00004371"/>
    </source>
</evidence>